<reference evidence="2" key="1">
    <citation type="journal article" date="2023" name="Nat. Plants">
        <title>Single-cell RNA sequencing provides a high-resolution roadmap for understanding the multicellular compartmentation of specialized metabolism.</title>
        <authorList>
            <person name="Sun S."/>
            <person name="Shen X."/>
            <person name="Li Y."/>
            <person name="Li Y."/>
            <person name="Wang S."/>
            <person name="Li R."/>
            <person name="Zhang H."/>
            <person name="Shen G."/>
            <person name="Guo B."/>
            <person name="Wei J."/>
            <person name="Xu J."/>
            <person name="St-Pierre B."/>
            <person name="Chen S."/>
            <person name="Sun C."/>
        </authorList>
    </citation>
    <scope>NUCLEOTIDE SEQUENCE [LARGE SCALE GENOMIC DNA]</scope>
</reference>
<name>A0ACB9ZK56_CATRO</name>
<evidence type="ECO:0000313" key="1">
    <source>
        <dbReference type="EMBL" id="KAI5647438.1"/>
    </source>
</evidence>
<dbReference type="EMBL" id="CM044708">
    <property type="protein sequence ID" value="KAI5647438.1"/>
    <property type="molecule type" value="Genomic_DNA"/>
</dbReference>
<proteinExistence type="predicted"/>
<organism evidence="1 2">
    <name type="scientific">Catharanthus roseus</name>
    <name type="common">Madagascar periwinkle</name>
    <name type="synonym">Vinca rosea</name>
    <dbReference type="NCBI Taxonomy" id="4058"/>
    <lineage>
        <taxon>Eukaryota</taxon>
        <taxon>Viridiplantae</taxon>
        <taxon>Streptophyta</taxon>
        <taxon>Embryophyta</taxon>
        <taxon>Tracheophyta</taxon>
        <taxon>Spermatophyta</taxon>
        <taxon>Magnoliopsida</taxon>
        <taxon>eudicotyledons</taxon>
        <taxon>Gunneridae</taxon>
        <taxon>Pentapetalae</taxon>
        <taxon>asterids</taxon>
        <taxon>lamiids</taxon>
        <taxon>Gentianales</taxon>
        <taxon>Apocynaceae</taxon>
        <taxon>Rauvolfioideae</taxon>
        <taxon>Vinceae</taxon>
        <taxon>Catharanthinae</taxon>
        <taxon>Catharanthus</taxon>
    </lineage>
</organism>
<dbReference type="Proteomes" id="UP001060085">
    <property type="component" value="Linkage Group LG08"/>
</dbReference>
<keyword evidence="2" id="KW-1185">Reference proteome</keyword>
<accession>A0ACB9ZK56</accession>
<sequence>MASTLVFTLLFFTCLFFFPVLGYPPTEESPFPPTTGPANVTEPPPSTGDNPSVPAPPLTNSCSCSLKPETMIACALVIIQGQPISRGIPQRICCQGLKGLTKDDVNSCLCYAFSSGILNAPGINITVPIAMKAVSAICKINSKKN</sequence>
<comment type="caution">
    <text evidence="1">The sequence shown here is derived from an EMBL/GenBank/DDBJ whole genome shotgun (WGS) entry which is preliminary data.</text>
</comment>
<evidence type="ECO:0000313" key="2">
    <source>
        <dbReference type="Proteomes" id="UP001060085"/>
    </source>
</evidence>
<protein>
    <submittedName>
        <fullName evidence="1">Uncharacterized protein</fullName>
    </submittedName>
</protein>
<gene>
    <name evidence="1" type="ORF">M9H77_33443</name>
</gene>